<evidence type="ECO:0000313" key="2">
    <source>
        <dbReference type="EMBL" id="QGZ94415.1"/>
    </source>
</evidence>
<name>A0A6I6MHL9_9CAUL</name>
<dbReference type="EMBL" id="CP047045">
    <property type="protein sequence ID" value="QGZ94415.1"/>
    <property type="molecule type" value="Genomic_DNA"/>
</dbReference>
<dbReference type="AlphaFoldDB" id="A0A6I6MHL9"/>
<accession>A0A6I6MHL9</accession>
<dbReference type="InterPro" id="IPR009671">
    <property type="entry name" value="RraB_dom"/>
</dbReference>
<evidence type="ECO:0000313" key="3">
    <source>
        <dbReference type="Proteomes" id="UP000431269"/>
    </source>
</evidence>
<sequence>MDWPLDADGDVLRRLREAGFNFANRAEIDFDIYFHNSRLAPQAASAIATAFPLATITAQEDGLVVQIEEFLTYEFVTRMQTDLSELAEPFGGACTEWGVLIRPRAS</sequence>
<organism evidence="2 3">
    <name type="scientific">Terricaulis silvestris</name>
    <dbReference type="NCBI Taxonomy" id="2686094"/>
    <lineage>
        <taxon>Bacteria</taxon>
        <taxon>Pseudomonadati</taxon>
        <taxon>Pseudomonadota</taxon>
        <taxon>Alphaproteobacteria</taxon>
        <taxon>Caulobacterales</taxon>
        <taxon>Caulobacteraceae</taxon>
        <taxon>Terricaulis</taxon>
    </lineage>
</organism>
<protein>
    <recommendedName>
        <fullName evidence="1">Regulator of ribonuclease activity B domain-containing protein</fullName>
    </recommendedName>
</protein>
<proteinExistence type="predicted"/>
<dbReference type="Proteomes" id="UP000431269">
    <property type="component" value="Chromosome"/>
</dbReference>
<dbReference type="Pfam" id="PF06877">
    <property type="entry name" value="RraB"/>
    <property type="match status" value="1"/>
</dbReference>
<gene>
    <name evidence="2" type="ORF">DSM104635_01233</name>
</gene>
<reference evidence="3" key="1">
    <citation type="submission" date="2019-12" db="EMBL/GenBank/DDBJ databases">
        <title>Complete genome of Terracaulis silvestris 0127_4.</title>
        <authorList>
            <person name="Vieira S."/>
            <person name="Riedel T."/>
            <person name="Sproer C."/>
            <person name="Pascual J."/>
            <person name="Boedeker C."/>
            <person name="Overmann J."/>
        </authorList>
    </citation>
    <scope>NUCLEOTIDE SEQUENCE [LARGE SCALE GENOMIC DNA]</scope>
    <source>
        <strain evidence="3">0127_4</strain>
    </source>
</reference>
<dbReference type="SUPFAM" id="SSF89946">
    <property type="entry name" value="Hypothetical protein VC0424"/>
    <property type="match status" value="1"/>
</dbReference>
<dbReference type="KEGG" id="tsv:DSM104635_01233"/>
<dbReference type="RefSeq" id="WP_158765356.1">
    <property type="nucleotide sequence ID" value="NZ_CP047045.1"/>
</dbReference>
<dbReference type="InterPro" id="IPR036701">
    <property type="entry name" value="RraB-like_sf"/>
</dbReference>
<evidence type="ECO:0000259" key="1">
    <source>
        <dbReference type="Pfam" id="PF06877"/>
    </source>
</evidence>
<keyword evidence="3" id="KW-1185">Reference proteome</keyword>
<dbReference type="Gene3D" id="3.30.70.970">
    <property type="entry name" value="RraB-like"/>
    <property type="match status" value="1"/>
</dbReference>
<feature type="domain" description="Regulator of ribonuclease activity B" evidence="1">
    <location>
        <begin position="6"/>
        <end position="99"/>
    </location>
</feature>